<dbReference type="SUPFAM" id="SSF53474">
    <property type="entry name" value="alpha/beta-Hydrolases"/>
    <property type="match status" value="1"/>
</dbReference>
<protein>
    <recommendedName>
        <fullName evidence="3">Serine peptidase</fullName>
    </recommendedName>
</protein>
<sequence length="291" mass="31766">MAPVVVVHGMFNFLRGATPPEAAALRALTWQQRLAGSLALVSPGTRVPELEVAYYADLLRRELPENAQSEERAPDFDDLDEHEAFEVAQWLTAAGVEVPEDAMNLGMAPVRWMLGRLLEERGNRLTRRLREQTSDRIQQAIVSNLREVEAYTTWPERRRLVRERIADTIRRAAPGIVIAHSLGTCTTYETLHANPDIKVDLLLTLGSPLRVPALTRRLDPALRGGRGAKPAGVGRWVNIADVGDPVAVPPGLSAVFPVDQDETCDNGFGFHGLGGYLANGLTAAAVAPYLA</sequence>
<proteinExistence type="predicted"/>
<organism evidence="1 2">
    <name type="scientific">Streptomyces amritsarensis</name>
    <dbReference type="NCBI Taxonomy" id="681158"/>
    <lineage>
        <taxon>Bacteria</taxon>
        <taxon>Bacillati</taxon>
        <taxon>Actinomycetota</taxon>
        <taxon>Actinomycetes</taxon>
        <taxon>Kitasatosporales</taxon>
        <taxon>Streptomycetaceae</taxon>
        <taxon>Streptomyces</taxon>
    </lineage>
</organism>
<dbReference type="RefSeq" id="WP_076045089.1">
    <property type="nucleotide sequence ID" value="NZ_MQUR01000047.1"/>
</dbReference>
<dbReference type="InterPro" id="IPR029058">
    <property type="entry name" value="AB_hydrolase_fold"/>
</dbReference>
<dbReference type="EMBL" id="MQUR01000047">
    <property type="protein sequence ID" value="OLZ63708.1"/>
    <property type="molecule type" value="Genomic_DNA"/>
</dbReference>
<evidence type="ECO:0008006" key="3">
    <source>
        <dbReference type="Google" id="ProtNLM"/>
    </source>
</evidence>
<evidence type="ECO:0000313" key="2">
    <source>
        <dbReference type="Proteomes" id="UP000187151"/>
    </source>
</evidence>
<reference evidence="1 2" key="1">
    <citation type="submission" date="2016-01" db="EMBL/GenBank/DDBJ databases">
        <title>Streptomyces amritsarensis strain MTCC 11845 genome sequencing and assembly.</title>
        <authorList>
            <person name="Sharma D."/>
            <person name="Nair G.R."/>
            <person name="Kaur G."/>
            <person name="Manhas R.K."/>
            <person name="Mayilraj S."/>
        </authorList>
    </citation>
    <scope>NUCLEOTIDE SEQUENCE [LARGE SCALE GENOMIC DNA]</scope>
    <source>
        <strain evidence="1 2">MTCC 11845</strain>
    </source>
</reference>
<comment type="caution">
    <text evidence="1">The sequence shown here is derived from an EMBL/GenBank/DDBJ whole genome shotgun (WGS) entry which is preliminary data.</text>
</comment>
<keyword evidence="2" id="KW-1185">Reference proteome</keyword>
<name>A0ABX3FZN3_9ACTN</name>
<gene>
    <name evidence="1" type="ORF">AVW11_20030</name>
</gene>
<dbReference type="Proteomes" id="UP000187151">
    <property type="component" value="Unassembled WGS sequence"/>
</dbReference>
<evidence type="ECO:0000313" key="1">
    <source>
        <dbReference type="EMBL" id="OLZ63708.1"/>
    </source>
</evidence>
<accession>A0ABX3FZN3</accession>